<dbReference type="OrthoDB" id="153124at2"/>
<dbReference type="AlphaFoldDB" id="A0A1I5TUL1"/>
<dbReference type="InterPro" id="IPR004837">
    <property type="entry name" value="NaCa_Exmemb"/>
</dbReference>
<dbReference type="EMBL" id="FOXP01000009">
    <property type="protein sequence ID" value="SFP86762.1"/>
    <property type="molecule type" value="Genomic_DNA"/>
</dbReference>
<organism evidence="8 9">
    <name type="scientific">Sphingomonas rubra</name>
    <dbReference type="NCBI Taxonomy" id="634430"/>
    <lineage>
        <taxon>Bacteria</taxon>
        <taxon>Pseudomonadati</taxon>
        <taxon>Pseudomonadota</taxon>
        <taxon>Alphaproteobacteria</taxon>
        <taxon>Sphingomonadales</taxon>
        <taxon>Sphingomonadaceae</taxon>
        <taxon>Sphingomonas</taxon>
    </lineage>
</organism>
<keyword evidence="3 6" id="KW-1133">Transmembrane helix</keyword>
<feature type="transmembrane region" description="Helical" evidence="6">
    <location>
        <begin position="234"/>
        <end position="253"/>
    </location>
</feature>
<feature type="transmembrane region" description="Helical" evidence="6">
    <location>
        <begin position="6"/>
        <end position="24"/>
    </location>
</feature>
<dbReference type="RefSeq" id="WP_093333861.1">
    <property type="nucleotide sequence ID" value="NZ_FOXP01000009.1"/>
</dbReference>
<evidence type="ECO:0000256" key="3">
    <source>
        <dbReference type="ARBA" id="ARBA00022989"/>
    </source>
</evidence>
<feature type="domain" description="Sodium/calcium exchanger membrane region" evidence="7">
    <location>
        <begin position="206"/>
        <end position="354"/>
    </location>
</feature>
<evidence type="ECO:0000313" key="8">
    <source>
        <dbReference type="EMBL" id="SFP86762.1"/>
    </source>
</evidence>
<proteinExistence type="predicted"/>
<evidence type="ECO:0000313" key="9">
    <source>
        <dbReference type="Proteomes" id="UP000199586"/>
    </source>
</evidence>
<feature type="transmembrane region" description="Helical" evidence="6">
    <location>
        <begin position="45"/>
        <end position="69"/>
    </location>
</feature>
<comment type="subcellular location">
    <subcellularLocation>
        <location evidence="1">Membrane</location>
        <topology evidence="1">Multi-pass membrane protein</topology>
    </subcellularLocation>
</comment>
<feature type="transmembrane region" description="Helical" evidence="6">
    <location>
        <begin position="305"/>
        <end position="325"/>
    </location>
</feature>
<reference evidence="8 9" key="1">
    <citation type="submission" date="2016-10" db="EMBL/GenBank/DDBJ databases">
        <authorList>
            <person name="de Groot N.N."/>
        </authorList>
    </citation>
    <scope>NUCLEOTIDE SEQUENCE [LARGE SCALE GENOMIC DNA]</scope>
    <source>
        <strain evidence="8 9">CGMCC 1.9113</strain>
    </source>
</reference>
<feature type="transmembrane region" description="Helical" evidence="6">
    <location>
        <begin position="205"/>
        <end position="222"/>
    </location>
</feature>
<keyword evidence="2 6" id="KW-0812">Transmembrane</keyword>
<dbReference type="Gene3D" id="1.20.1420.30">
    <property type="entry name" value="NCX, central ion-binding region"/>
    <property type="match status" value="1"/>
</dbReference>
<name>A0A1I5TUL1_9SPHN</name>
<feature type="transmembrane region" description="Helical" evidence="6">
    <location>
        <begin position="75"/>
        <end position="96"/>
    </location>
</feature>
<dbReference type="GO" id="GO:0016020">
    <property type="term" value="C:membrane"/>
    <property type="evidence" value="ECO:0007669"/>
    <property type="project" value="UniProtKB-SubCell"/>
</dbReference>
<dbReference type="Pfam" id="PF01699">
    <property type="entry name" value="Na_Ca_ex"/>
    <property type="match status" value="2"/>
</dbReference>
<evidence type="ECO:0000256" key="1">
    <source>
        <dbReference type="ARBA" id="ARBA00004141"/>
    </source>
</evidence>
<evidence type="ECO:0000256" key="5">
    <source>
        <dbReference type="SAM" id="MobiDB-lite"/>
    </source>
</evidence>
<protein>
    <submittedName>
        <fullName evidence="8">Cation:H+ antiporter</fullName>
    </submittedName>
</protein>
<dbReference type="InterPro" id="IPR044880">
    <property type="entry name" value="NCX_ion-bd_dom_sf"/>
</dbReference>
<feature type="transmembrane region" description="Helical" evidence="6">
    <location>
        <begin position="142"/>
        <end position="160"/>
    </location>
</feature>
<gene>
    <name evidence="8" type="ORF">SAMN04488241_10969</name>
</gene>
<accession>A0A1I5TUL1</accession>
<feature type="transmembrane region" description="Helical" evidence="6">
    <location>
        <begin position="108"/>
        <end position="130"/>
    </location>
</feature>
<evidence type="ECO:0000259" key="7">
    <source>
        <dbReference type="Pfam" id="PF01699"/>
    </source>
</evidence>
<dbReference type="Proteomes" id="UP000199586">
    <property type="component" value="Unassembled WGS sequence"/>
</dbReference>
<feature type="transmembrane region" description="Helical" evidence="6">
    <location>
        <begin position="274"/>
        <end position="293"/>
    </location>
</feature>
<feature type="region of interest" description="Disordered" evidence="5">
    <location>
        <begin position="171"/>
        <end position="194"/>
    </location>
</feature>
<evidence type="ECO:0000256" key="6">
    <source>
        <dbReference type="SAM" id="Phobius"/>
    </source>
</evidence>
<evidence type="ECO:0000256" key="4">
    <source>
        <dbReference type="ARBA" id="ARBA00023136"/>
    </source>
</evidence>
<feature type="domain" description="Sodium/calcium exchanger membrane region" evidence="7">
    <location>
        <begin position="11"/>
        <end position="129"/>
    </location>
</feature>
<dbReference type="GO" id="GO:0055085">
    <property type="term" value="P:transmembrane transport"/>
    <property type="evidence" value="ECO:0007669"/>
    <property type="project" value="InterPro"/>
</dbReference>
<feature type="transmembrane region" description="Helical" evidence="6">
    <location>
        <begin position="337"/>
        <end position="357"/>
    </location>
</feature>
<evidence type="ECO:0000256" key="2">
    <source>
        <dbReference type="ARBA" id="ARBA00022692"/>
    </source>
</evidence>
<keyword evidence="4 6" id="KW-0472">Membrane</keyword>
<dbReference type="STRING" id="634430.SAMN04488241_10969"/>
<sequence>MFQSLSLWPLLGLFLIAAGAIWVAGVKLSNTTDILSQRLGLGQALGGVILLAIATNLPEIAIVASAAAADDLGVAVGNILGGIGIQTLVLVALDAFGMKERAPLTYRAASLTLVIEGLLVVAVLVVAVMGTQLPGSLIYARIGPDALLIALIWIVGVWMIGRANKGLPWHDDAGDAPDTQPHPKGHSRAGTEQAASARGISTTRAAIVFLVAAIVTLVAGVVLERAGDGIAEQIGMSGVLFGATVLAAATSLPELSTGLTATRSGDYQLAISDIFGGNAFLPVLFLLATLISGHAVLPQAQHSDIYLAGLAILLTSVYLAGLIFRPRRRVLGMGIDSLAVLVFYALGMAGLFAITLAG</sequence>
<keyword evidence="9" id="KW-1185">Reference proteome</keyword>